<name>A0A1Y2M025_EPING</name>
<proteinExistence type="predicted"/>
<organism evidence="1 2">
    <name type="scientific">Epicoccum nigrum</name>
    <name type="common">Soil fungus</name>
    <name type="synonym">Epicoccum purpurascens</name>
    <dbReference type="NCBI Taxonomy" id="105696"/>
    <lineage>
        <taxon>Eukaryota</taxon>
        <taxon>Fungi</taxon>
        <taxon>Dikarya</taxon>
        <taxon>Ascomycota</taxon>
        <taxon>Pezizomycotina</taxon>
        <taxon>Dothideomycetes</taxon>
        <taxon>Pleosporomycetidae</taxon>
        <taxon>Pleosporales</taxon>
        <taxon>Pleosporineae</taxon>
        <taxon>Didymellaceae</taxon>
        <taxon>Epicoccum</taxon>
    </lineage>
</organism>
<dbReference type="AlphaFoldDB" id="A0A1Y2M025"/>
<reference evidence="1 2" key="1">
    <citation type="journal article" date="2017" name="Genome Announc.">
        <title>Genome sequence of the saprophytic ascomycete Epicoccum nigrum ICMP 19927 strain isolated from New Zealand.</title>
        <authorList>
            <person name="Fokin M."/>
            <person name="Fleetwood D."/>
            <person name="Weir B.S."/>
            <person name="Villas-Boas S.G."/>
        </authorList>
    </citation>
    <scope>NUCLEOTIDE SEQUENCE [LARGE SCALE GENOMIC DNA]</scope>
    <source>
        <strain evidence="1 2">ICMP 19927</strain>
    </source>
</reference>
<dbReference type="EMBL" id="KZ107844">
    <property type="protein sequence ID" value="OSS49343.1"/>
    <property type="molecule type" value="Genomic_DNA"/>
</dbReference>
<evidence type="ECO:0000313" key="2">
    <source>
        <dbReference type="Proteomes" id="UP000193240"/>
    </source>
</evidence>
<accession>A0A1Y2M025</accession>
<protein>
    <submittedName>
        <fullName evidence="1">Uncharacterized protein</fullName>
    </submittedName>
</protein>
<gene>
    <name evidence="1" type="ORF">B5807_05309</name>
</gene>
<evidence type="ECO:0000313" key="1">
    <source>
        <dbReference type="EMBL" id="OSS49343.1"/>
    </source>
</evidence>
<keyword evidence="2" id="KW-1185">Reference proteome</keyword>
<dbReference type="InParanoid" id="A0A1Y2M025"/>
<sequence>MACIYDQSNAIMTAVESRIWTNCLLTVLAIKYQPYLFFACVQMSPNTNSSAHSYWLHPPSYSYSPTFSPSSYHRAAPPARLRPLPSRFDSFTTGNSASSLYTKRTNVLDNPHAQQKQAKVHFLRLLVCRHRPRAP</sequence>
<dbReference type="Proteomes" id="UP000193240">
    <property type="component" value="Unassembled WGS sequence"/>
</dbReference>